<evidence type="ECO:0000256" key="10">
    <source>
        <dbReference type="ARBA" id="ARBA00023224"/>
    </source>
</evidence>
<accession>A0A8J7NSF5</accession>
<dbReference type="Pfam" id="PF13853">
    <property type="entry name" value="7tm_4"/>
    <property type="match status" value="2"/>
</dbReference>
<feature type="transmembrane region" description="Helical" evidence="11">
    <location>
        <begin position="415"/>
        <end position="434"/>
    </location>
</feature>
<feature type="transmembrane region" description="Helical" evidence="11">
    <location>
        <begin position="597"/>
        <end position="617"/>
    </location>
</feature>
<evidence type="ECO:0000256" key="9">
    <source>
        <dbReference type="ARBA" id="ARBA00023170"/>
    </source>
</evidence>
<evidence type="ECO:0000313" key="14">
    <source>
        <dbReference type="Proteomes" id="UP000736164"/>
    </source>
</evidence>
<evidence type="ECO:0000256" key="1">
    <source>
        <dbReference type="ARBA" id="ARBA00004651"/>
    </source>
</evidence>
<evidence type="ECO:0000256" key="5">
    <source>
        <dbReference type="ARBA" id="ARBA00022725"/>
    </source>
</evidence>
<dbReference type="GO" id="GO:0005886">
    <property type="term" value="C:plasma membrane"/>
    <property type="evidence" value="ECO:0007669"/>
    <property type="project" value="UniProtKB-SubCell"/>
</dbReference>
<reference evidence="13" key="1">
    <citation type="journal article" date="2021" name="Cell">
        <title>Tracing the genetic footprints of vertebrate landing in non-teleost ray-finned fishes.</title>
        <authorList>
            <person name="Bi X."/>
            <person name="Wang K."/>
            <person name="Yang L."/>
            <person name="Pan H."/>
            <person name="Jiang H."/>
            <person name="Wei Q."/>
            <person name="Fang M."/>
            <person name="Yu H."/>
            <person name="Zhu C."/>
            <person name="Cai Y."/>
            <person name="He Y."/>
            <person name="Gan X."/>
            <person name="Zeng H."/>
            <person name="Yu D."/>
            <person name="Zhu Y."/>
            <person name="Jiang H."/>
            <person name="Qiu Q."/>
            <person name="Yang H."/>
            <person name="Zhang Y.E."/>
            <person name="Wang W."/>
            <person name="Zhu M."/>
            <person name="He S."/>
            <person name="Zhang G."/>
        </authorList>
    </citation>
    <scope>NUCLEOTIDE SEQUENCE</scope>
    <source>
        <strain evidence="13">Allg_001</strain>
    </source>
</reference>
<feature type="transmembrane region" description="Helical" evidence="11">
    <location>
        <begin position="522"/>
        <end position="540"/>
    </location>
</feature>
<keyword evidence="14" id="KW-1185">Reference proteome</keyword>
<feature type="transmembrane region" description="Helical" evidence="11">
    <location>
        <begin position="195"/>
        <end position="215"/>
    </location>
</feature>
<feature type="transmembrane region" description="Helical" evidence="11">
    <location>
        <begin position="140"/>
        <end position="162"/>
    </location>
</feature>
<evidence type="ECO:0000313" key="13">
    <source>
        <dbReference type="EMBL" id="MBN3318650.1"/>
    </source>
</evidence>
<sequence length="642" mass="72393">MRRPNITLDYEFIIVGLPNLQEQDTALFVIFLILFMATFLGNLVIVALISLDHRLHVPMYFFLWNLAVLDILITTTIIPKMLVGLLGHKTISLSGCFAQMYFIISFTAVEGFLVAAMAYDRYVAVVKPLHYNNLINTKACITMMSTAWVLGFLAPLLSVILASTLPFCGSNLILHIVCDYRTVVLLSCSDATAQINFTLLIAMLAICIQFLYVLWTYCRIIASVMKLETVESHEKAFSMCSSHVTVVFLYYVSGAAAYIGLRVDSIPPDGRIIIGAVHYFLTPLLNPIIYSLRNEKIKAAGQRYFKLRTRPVLWFKYTMEKVKLRNEQPNITLHSEFIIMGLPILQEQDTALFIIFLILFLATFLGNLLIVLLITFDQHFHTPMYFFLWNLAVLDILLSTSAIPKMLVGLLGNKIISFSGCFAQMYFLISFTAIEGFLVAAMAHDRYVAVVKPLHYNTLINTKACITMMSTAWVLGFLAPLLSVVLASTLSFCGSNFILHIVCDYHSVMSLACGDVTAQMNFTLSIAMLSIYVPFLYVLWTYCRIIASVMKLKIVEGRKKAFSMCSSHVTVVFLYYASGAVVYIGLREERIPPDGCIFIGGLNYFLTPLLNPIIYSLRNEKIKAAVQMYFKQRILSCQFNKP</sequence>
<feature type="domain" description="G-protein coupled receptors family 1 profile" evidence="12">
    <location>
        <begin position="41"/>
        <end position="290"/>
    </location>
</feature>
<keyword evidence="9" id="KW-0675">Receptor</keyword>
<evidence type="ECO:0000256" key="3">
    <source>
        <dbReference type="ARBA" id="ARBA00022606"/>
    </source>
</evidence>
<dbReference type="PRINTS" id="PR00245">
    <property type="entry name" value="OLFACTORYR"/>
</dbReference>
<keyword evidence="5" id="KW-0552">Olfaction</keyword>
<keyword evidence="2" id="KW-1003">Cell membrane</keyword>
<dbReference type="EMBL" id="JAAWVO010040659">
    <property type="protein sequence ID" value="MBN3318650.1"/>
    <property type="molecule type" value="Genomic_DNA"/>
</dbReference>
<dbReference type="Proteomes" id="UP000736164">
    <property type="component" value="Unassembled WGS sequence"/>
</dbReference>
<feature type="transmembrane region" description="Helical" evidence="11">
    <location>
        <begin position="561"/>
        <end position="585"/>
    </location>
</feature>
<evidence type="ECO:0000256" key="2">
    <source>
        <dbReference type="ARBA" id="ARBA00022475"/>
    </source>
</evidence>
<evidence type="ECO:0000256" key="8">
    <source>
        <dbReference type="ARBA" id="ARBA00023136"/>
    </source>
</evidence>
<name>A0A8J7NSF5_ATRSP</name>
<dbReference type="PROSITE" id="PS50262">
    <property type="entry name" value="G_PROTEIN_RECEP_F1_2"/>
    <property type="match status" value="2"/>
</dbReference>
<keyword evidence="10" id="KW-0807">Transducer</keyword>
<feature type="non-terminal residue" evidence="13">
    <location>
        <position position="1"/>
    </location>
</feature>
<feature type="transmembrane region" description="Helical" evidence="11">
    <location>
        <begin position="61"/>
        <end position="78"/>
    </location>
</feature>
<evidence type="ECO:0000256" key="11">
    <source>
        <dbReference type="SAM" id="Phobius"/>
    </source>
</evidence>
<feature type="transmembrane region" description="Helical" evidence="11">
    <location>
        <begin position="98"/>
        <end position="119"/>
    </location>
</feature>
<evidence type="ECO:0000256" key="7">
    <source>
        <dbReference type="ARBA" id="ARBA00023040"/>
    </source>
</evidence>
<dbReference type="PANTHER" id="PTHR26453">
    <property type="entry name" value="OLFACTORY RECEPTOR"/>
    <property type="match status" value="1"/>
</dbReference>
<dbReference type="AlphaFoldDB" id="A0A8J7NSF5"/>
<keyword evidence="8 11" id="KW-0472">Membrane</keyword>
<organism evidence="13 14">
    <name type="scientific">Atractosteus spatula</name>
    <name type="common">Alligator gar</name>
    <name type="synonym">Lepisosteus spatula</name>
    <dbReference type="NCBI Taxonomy" id="7917"/>
    <lineage>
        <taxon>Eukaryota</taxon>
        <taxon>Metazoa</taxon>
        <taxon>Chordata</taxon>
        <taxon>Craniata</taxon>
        <taxon>Vertebrata</taxon>
        <taxon>Euteleostomi</taxon>
        <taxon>Actinopterygii</taxon>
        <taxon>Neopterygii</taxon>
        <taxon>Holostei</taxon>
        <taxon>Semionotiformes</taxon>
        <taxon>Lepisosteidae</taxon>
        <taxon>Atractosteus</taxon>
    </lineage>
</organism>
<evidence type="ECO:0000259" key="12">
    <source>
        <dbReference type="PROSITE" id="PS50262"/>
    </source>
</evidence>
<keyword evidence="3" id="KW-0716">Sensory transduction</keyword>
<dbReference type="GO" id="GO:0004984">
    <property type="term" value="F:olfactory receptor activity"/>
    <property type="evidence" value="ECO:0007669"/>
    <property type="project" value="InterPro"/>
</dbReference>
<comment type="subcellular location">
    <subcellularLocation>
        <location evidence="1">Cell membrane</location>
        <topology evidence="1">Multi-pass membrane protein</topology>
    </subcellularLocation>
</comment>
<feature type="domain" description="G-protein coupled receptors family 1 profile" evidence="12">
    <location>
        <begin position="366"/>
        <end position="615"/>
    </location>
</feature>
<evidence type="ECO:0000256" key="6">
    <source>
        <dbReference type="ARBA" id="ARBA00022989"/>
    </source>
</evidence>
<feature type="transmembrane region" description="Helical" evidence="11">
    <location>
        <begin position="26"/>
        <end position="49"/>
    </location>
</feature>
<proteinExistence type="predicted"/>
<comment type="caution">
    <text evidence="13">The sequence shown here is derived from an EMBL/GenBank/DDBJ whole genome shotgun (WGS) entry which is preliminary data.</text>
</comment>
<feature type="transmembrane region" description="Helical" evidence="11">
    <location>
        <begin position="386"/>
        <end position="403"/>
    </location>
</feature>
<feature type="transmembrane region" description="Helical" evidence="11">
    <location>
        <begin position="236"/>
        <end position="260"/>
    </location>
</feature>
<dbReference type="InterPro" id="IPR017452">
    <property type="entry name" value="GPCR_Rhodpsn_7TM"/>
</dbReference>
<feature type="transmembrane region" description="Helical" evidence="11">
    <location>
        <begin position="350"/>
        <end position="374"/>
    </location>
</feature>
<feature type="transmembrane region" description="Helical" evidence="11">
    <location>
        <begin position="454"/>
        <end position="475"/>
    </location>
</feature>
<dbReference type="InterPro" id="IPR000725">
    <property type="entry name" value="Olfact_rcpt"/>
</dbReference>
<dbReference type="FunFam" id="1.20.1070.10:FF:000015">
    <property type="entry name" value="Olfactory receptor"/>
    <property type="match status" value="2"/>
</dbReference>
<feature type="transmembrane region" description="Helical" evidence="11">
    <location>
        <begin position="272"/>
        <end position="292"/>
    </location>
</feature>
<evidence type="ECO:0000256" key="4">
    <source>
        <dbReference type="ARBA" id="ARBA00022692"/>
    </source>
</evidence>
<dbReference type="PRINTS" id="PR00237">
    <property type="entry name" value="GPCRRHODOPSN"/>
</dbReference>
<keyword evidence="7" id="KW-0297">G-protein coupled receptor</keyword>
<dbReference type="CDD" id="cd13954">
    <property type="entry name" value="7tmA_OR"/>
    <property type="match status" value="2"/>
</dbReference>
<dbReference type="Gene3D" id="1.20.1070.10">
    <property type="entry name" value="Rhodopsin 7-helix transmembrane proteins"/>
    <property type="match status" value="2"/>
</dbReference>
<feature type="transmembrane region" description="Helical" evidence="11">
    <location>
        <begin position="482"/>
        <end position="502"/>
    </location>
</feature>
<dbReference type="SUPFAM" id="SSF81321">
    <property type="entry name" value="Family A G protein-coupled receptor-like"/>
    <property type="match status" value="2"/>
</dbReference>
<dbReference type="InterPro" id="IPR000276">
    <property type="entry name" value="GPCR_Rhodpsn"/>
</dbReference>
<keyword evidence="4 11" id="KW-0812">Transmembrane</keyword>
<feature type="non-terminal residue" evidence="13">
    <location>
        <position position="642"/>
    </location>
</feature>
<dbReference type="GO" id="GO:0004930">
    <property type="term" value="F:G protein-coupled receptor activity"/>
    <property type="evidence" value="ECO:0007669"/>
    <property type="project" value="UniProtKB-KW"/>
</dbReference>
<keyword evidence="6 11" id="KW-1133">Transmembrane helix</keyword>
<gene>
    <name evidence="13" type="primary">Or1c1</name>
    <name evidence="13" type="ORF">GTO95_0002478</name>
</gene>
<protein>
    <submittedName>
        <fullName evidence="13">OR1C1 protein</fullName>
    </submittedName>
</protein>